<dbReference type="SUPFAM" id="SSF46785">
    <property type="entry name" value="Winged helix' DNA-binding domain"/>
    <property type="match status" value="1"/>
</dbReference>
<dbReference type="InterPro" id="IPR036390">
    <property type="entry name" value="WH_DNA-bd_sf"/>
</dbReference>
<dbReference type="Gene3D" id="3.40.190.10">
    <property type="entry name" value="Periplasmic binding protein-like II"/>
    <property type="match status" value="2"/>
</dbReference>
<dbReference type="Pfam" id="PF03466">
    <property type="entry name" value="LysR_substrate"/>
    <property type="match status" value="1"/>
</dbReference>
<dbReference type="Gene3D" id="1.10.10.10">
    <property type="entry name" value="Winged helix-like DNA-binding domain superfamily/Winged helix DNA-binding domain"/>
    <property type="match status" value="1"/>
</dbReference>
<keyword evidence="5" id="KW-0804">Transcription</keyword>
<dbReference type="InterPro" id="IPR005119">
    <property type="entry name" value="LysR_subst-bd"/>
</dbReference>
<dbReference type="Pfam" id="PF00126">
    <property type="entry name" value="HTH_1"/>
    <property type="match status" value="1"/>
</dbReference>
<proteinExistence type="inferred from homology"/>
<evidence type="ECO:0000313" key="8">
    <source>
        <dbReference type="Proteomes" id="UP000810171"/>
    </source>
</evidence>
<dbReference type="EMBL" id="JACVEW010000014">
    <property type="protein sequence ID" value="MBP0049088.1"/>
    <property type="molecule type" value="Genomic_DNA"/>
</dbReference>
<evidence type="ECO:0000256" key="3">
    <source>
        <dbReference type="ARBA" id="ARBA00023125"/>
    </source>
</evidence>
<protein>
    <submittedName>
        <fullName evidence="7">LysR family transcriptional regulator</fullName>
    </submittedName>
</protein>
<keyword evidence="8" id="KW-1185">Reference proteome</keyword>
<reference evidence="7 8" key="1">
    <citation type="submission" date="2020-09" db="EMBL/GenBank/DDBJ databases">
        <authorList>
            <person name="Tanuku N.R.S."/>
        </authorList>
    </citation>
    <scope>NUCLEOTIDE SEQUENCE [LARGE SCALE GENOMIC DNA]</scope>
    <source>
        <strain evidence="7 8">AK62</strain>
    </source>
</reference>
<dbReference type="Proteomes" id="UP000810171">
    <property type="component" value="Unassembled WGS sequence"/>
</dbReference>
<evidence type="ECO:0000256" key="1">
    <source>
        <dbReference type="ARBA" id="ARBA00009437"/>
    </source>
</evidence>
<evidence type="ECO:0000256" key="5">
    <source>
        <dbReference type="ARBA" id="ARBA00023163"/>
    </source>
</evidence>
<organism evidence="7 8">
    <name type="scientific">Marinobacterium alkalitolerans</name>
    <dbReference type="NCBI Taxonomy" id="1542925"/>
    <lineage>
        <taxon>Bacteria</taxon>
        <taxon>Pseudomonadati</taxon>
        <taxon>Pseudomonadota</taxon>
        <taxon>Gammaproteobacteria</taxon>
        <taxon>Oceanospirillales</taxon>
        <taxon>Oceanospirillaceae</taxon>
        <taxon>Marinobacterium</taxon>
    </lineage>
</organism>
<dbReference type="PANTHER" id="PTHR30293">
    <property type="entry name" value="TRANSCRIPTIONAL REGULATORY PROTEIN NAC-RELATED"/>
    <property type="match status" value="1"/>
</dbReference>
<dbReference type="InterPro" id="IPR000847">
    <property type="entry name" value="LysR_HTH_N"/>
</dbReference>
<dbReference type="PANTHER" id="PTHR30293:SF2">
    <property type="entry name" value="TRANSCRIPTIONAL ACTIVATOR PROTEIN NHAR"/>
    <property type="match status" value="1"/>
</dbReference>
<evidence type="ECO:0000256" key="2">
    <source>
        <dbReference type="ARBA" id="ARBA00023015"/>
    </source>
</evidence>
<name>A0ABS3ZBL3_9GAMM</name>
<evidence type="ECO:0000313" key="7">
    <source>
        <dbReference type="EMBL" id="MBP0049088.1"/>
    </source>
</evidence>
<gene>
    <name evidence="7" type="ORF">H9C73_10095</name>
</gene>
<evidence type="ECO:0000259" key="6">
    <source>
        <dbReference type="PROSITE" id="PS50931"/>
    </source>
</evidence>
<feature type="domain" description="HTH lysR-type" evidence="6">
    <location>
        <begin position="5"/>
        <end position="62"/>
    </location>
</feature>
<dbReference type="PROSITE" id="PS50931">
    <property type="entry name" value="HTH_LYSR"/>
    <property type="match status" value="1"/>
</dbReference>
<accession>A0ABS3ZBL3</accession>
<comment type="caution">
    <text evidence="7">The sequence shown here is derived from an EMBL/GenBank/DDBJ whole genome shotgun (WGS) entry which is preliminary data.</text>
</comment>
<sequence length="307" mass="34053">MLNTLNFRHLYHFWVVAQAGSMAKASRMLNLAPQTLSSQVAALESEIGGLLFRREGRGLKLTDLGQQVQSHADEIFEAAEALQQLLQTPSDERPLRLAVGISASIHKLIAWHLIEPALEQNREVNLVCETGRTPNLLSDLHRRDLDIVLTDRPPALEPDARVFLHELGRSPMCLFAAPALAQSLKPGFPHSLNEQPFLANAVDAPYVSELMQWFADQGVSLSMRAQVDDSALIKVLGHHGLGVFAAPEVIAEEVCRQYQVEFIGRVDTVYDRLYAITRGAHPQHPAVQAICRQQVGHSSKKSDKKDE</sequence>
<evidence type="ECO:0000256" key="4">
    <source>
        <dbReference type="ARBA" id="ARBA00023159"/>
    </source>
</evidence>
<keyword evidence="4" id="KW-0010">Activator</keyword>
<keyword evidence="3" id="KW-0238">DNA-binding</keyword>
<dbReference type="SUPFAM" id="SSF53850">
    <property type="entry name" value="Periplasmic binding protein-like II"/>
    <property type="match status" value="1"/>
</dbReference>
<keyword evidence="2" id="KW-0805">Transcription regulation</keyword>
<dbReference type="RefSeq" id="WP_209287708.1">
    <property type="nucleotide sequence ID" value="NZ_JACVEW010000014.1"/>
</dbReference>
<dbReference type="InterPro" id="IPR036388">
    <property type="entry name" value="WH-like_DNA-bd_sf"/>
</dbReference>
<comment type="similarity">
    <text evidence="1">Belongs to the LysR transcriptional regulatory family.</text>
</comment>